<dbReference type="GO" id="GO:0005524">
    <property type="term" value="F:ATP binding"/>
    <property type="evidence" value="ECO:0007669"/>
    <property type="project" value="InterPro"/>
</dbReference>
<dbReference type="AlphaFoldDB" id="A0AAV9VTB5"/>
<gene>
    <name evidence="3" type="ORF">TWF481_002816</name>
</gene>
<dbReference type="Gene3D" id="1.10.510.10">
    <property type="entry name" value="Transferase(Phosphotransferase) domain 1"/>
    <property type="match status" value="1"/>
</dbReference>
<dbReference type="InterPro" id="IPR000719">
    <property type="entry name" value="Prot_kinase_dom"/>
</dbReference>
<proteinExistence type="predicted"/>
<sequence length="333" mass="36543">MLFKAGELQNQRNRLFSTTKKLEAYILETNQSTYLVLPASPRGDLSQHDYRQWPELQKSHTALQILAGAKFLHQSGIFHRDIKPQNLLLFAEHPVNIKIADLGSATSEETANDMVGTENFAPPEILLGSSPVSGPSSNPSSSYYWTSLVDSWSIGVVLLTFYNLIEDYRKIQCRGDGYHRILEMVASNCARSELELPRLIAGTVLIDPQRRLTIAQCFEQCQALWERLSGSLEPPILIQRTAPNPSAPLSDLAPTLDLPTELSYFDPNATPPPGSPNTAVADSMDTSLASPDSLYFPRIEGGDALSNSIYESLRIRASPAPNVEGSSGEDAIA</sequence>
<dbReference type="InterPro" id="IPR011009">
    <property type="entry name" value="Kinase-like_dom_sf"/>
</dbReference>
<keyword evidence="4" id="KW-1185">Reference proteome</keyword>
<dbReference type="GO" id="GO:0004672">
    <property type="term" value="F:protein kinase activity"/>
    <property type="evidence" value="ECO:0007669"/>
    <property type="project" value="InterPro"/>
</dbReference>
<evidence type="ECO:0000313" key="3">
    <source>
        <dbReference type="EMBL" id="KAK6495769.1"/>
    </source>
</evidence>
<dbReference type="PANTHER" id="PTHR24345">
    <property type="entry name" value="SERINE/THREONINE-PROTEIN KINASE PLK"/>
    <property type="match status" value="1"/>
</dbReference>
<organism evidence="3 4">
    <name type="scientific">Arthrobotrys musiformis</name>
    <dbReference type="NCBI Taxonomy" id="47236"/>
    <lineage>
        <taxon>Eukaryota</taxon>
        <taxon>Fungi</taxon>
        <taxon>Dikarya</taxon>
        <taxon>Ascomycota</taxon>
        <taxon>Pezizomycotina</taxon>
        <taxon>Orbiliomycetes</taxon>
        <taxon>Orbiliales</taxon>
        <taxon>Orbiliaceae</taxon>
        <taxon>Arthrobotrys</taxon>
    </lineage>
</organism>
<comment type="caution">
    <text evidence="3">The sequence shown here is derived from an EMBL/GenBank/DDBJ whole genome shotgun (WGS) entry which is preliminary data.</text>
</comment>
<dbReference type="Proteomes" id="UP001370758">
    <property type="component" value="Unassembled WGS sequence"/>
</dbReference>
<name>A0AAV9VTB5_9PEZI</name>
<accession>A0AAV9VTB5</accession>
<evidence type="ECO:0000313" key="4">
    <source>
        <dbReference type="Proteomes" id="UP001370758"/>
    </source>
</evidence>
<dbReference type="SUPFAM" id="SSF56112">
    <property type="entry name" value="Protein kinase-like (PK-like)"/>
    <property type="match status" value="1"/>
</dbReference>
<protein>
    <recommendedName>
        <fullName evidence="2">Protein kinase domain-containing protein</fullName>
    </recommendedName>
</protein>
<dbReference type="GO" id="GO:0005634">
    <property type="term" value="C:nucleus"/>
    <property type="evidence" value="ECO:0007669"/>
    <property type="project" value="TreeGrafter"/>
</dbReference>
<feature type="domain" description="Protein kinase" evidence="2">
    <location>
        <begin position="1"/>
        <end position="225"/>
    </location>
</feature>
<evidence type="ECO:0000256" key="1">
    <source>
        <dbReference type="SAM" id="MobiDB-lite"/>
    </source>
</evidence>
<dbReference type="PROSITE" id="PS50011">
    <property type="entry name" value="PROTEIN_KINASE_DOM"/>
    <property type="match status" value="1"/>
</dbReference>
<reference evidence="3 4" key="1">
    <citation type="submission" date="2023-08" db="EMBL/GenBank/DDBJ databases">
        <authorList>
            <person name="Palmer J.M."/>
        </authorList>
    </citation>
    <scope>NUCLEOTIDE SEQUENCE [LARGE SCALE GENOMIC DNA]</scope>
    <source>
        <strain evidence="3 4">TWF481</strain>
    </source>
</reference>
<dbReference type="EMBL" id="JAVHJL010000012">
    <property type="protein sequence ID" value="KAK6495769.1"/>
    <property type="molecule type" value="Genomic_DNA"/>
</dbReference>
<evidence type="ECO:0000259" key="2">
    <source>
        <dbReference type="PROSITE" id="PS50011"/>
    </source>
</evidence>
<dbReference type="PROSITE" id="PS00108">
    <property type="entry name" value="PROTEIN_KINASE_ST"/>
    <property type="match status" value="1"/>
</dbReference>
<feature type="region of interest" description="Disordered" evidence="1">
    <location>
        <begin position="261"/>
        <end position="284"/>
    </location>
</feature>
<dbReference type="Pfam" id="PF00069">
    <property type="entry name" value="Pkinase"/>
    <property type="match status" value="1"/>
</dbReference>
<dbReference type="SMART" id="SM00220">
    <property type="entry name" value="S_TKc"/>
    <property type="match status" value="1"/>
</dbReference>
<dbReference type="InterPro" id="IPR008271">
    <property type="entry name" value="Ser/Thr_kinase_AS"/>
</dbReference>